<comment type="subcellular location">
    <subcellularLocation>
        <location evidence="1">Cell membrane</location>
        <topology evidence="1">Single-pass membrane protein</topology>
    </subcellularLocation>
</comment>
<evidence type="ECO:0000256" key="4">
    <source>
        <dbReference type="ARBA" id="ARBA00022692"/>
    </source>
</evidence>
<evidence type="ECO:0000313" key="11">
    <source>
        <dbReference type="EMBL" id="UOF91353.1"/>
    </source>
</evidence>
<dbReference type="InterPro" id="IPR025713">
    <property type="entry name" value="MotB-like_N_dom"/>
</dbReference>
<comment type="similarity">
    <text evidence="2">Belongs to the MotB family.</text>
</comment>
<dbReference type="PROSITE" id="PS51123">
    <property type="entry name" value="OMPA_2"/>
    <property type="match status" value="1"/>
</dbReference>
<dbReference type="EMBL" id="CP089291">
    <property type="protein sequence ID" value="UOF91353.1"/>
    <property type="molecule type" value="Genomic_DNA"/>
</dbReference>
<feature type="compositionally biased region" description="Polar residues" evidence="8">
    <location>
        <begin position="275"/>
        <end position="285"/>
    </location>
</feature>
<organism evidence="11 12">
    <name type="scientific">Fodinisporobacter ferrooxydans</name>
    <dbReference type="NCBI Taxonomy" id="2901836"/>
    <lineage>
        <taxon>Bacteria</taxon>
        <taxon>Bacillati</taxon>
        <taxon>Bacillota</taxon>
        <taxon>Bacilli</taxon>
        <taxon>Bacillales</taxon>
        <taxon>Alicyclobacillaceae</taxon>
        <taxon>Fodinisporobacter</taxon>
    </lineage>
</organism>
<dbReference type="InterPro" id="IPR050330">
    <property type="entry name" value="Bact_OuterMem_StrucFunc"/>
</dbReference>
<evidence type="ECO:0000256" key="2">
    <source>
        <dbReference type="ARBA" id="ARBA00008914"/>
    </source>
</evidence>
<keyword evidence="3" id="KW-1003">Cell membrane</keyword>
<evidence type="ECO:0000256" key="3">
    <source>
        <dbReference type="ARBA" id="ARBA00022475"/>
    </source>
</evidence>
<dbReference type="InterPro" id="IPR036737">
    <property type="entry name" value="OmpA-like_sf"/>
</dbReference>
<protein>
    <submittedName>
        <fullName evidence="11">OmpA family protein</fullName>
    </submittedName>
</protein>
<dbReference type="InterPro" id="IPR006665">
    <property type="entry name" value="OmpA-like"/>
</dbReference>
<evidence type="ECO:0000256" key="9">
    <source>
        <dbReference type="SAM" id="Phobius"/>
    </source>
</evidence>
<keyword evidence="5 9" id="KW-1133">Transmembrane helix</keyword>
<feature type="transmembrane region" description="Helical" evidence="9">
    <location>
        <begin position="21"/>
        <end position="38"/>
    </location>
</feature>
<name>A0ABY4CQ73_9BACL</name>
<proteinExistence type="inferred from homology"/>
<evidence type="ECO:0000256" key="1">
    <source>
        <dbReference type="ARBA" id="ARBA00004162"/>
    </source>
</evidence>
<dbReference type="PANTHER" id="PTHR30329:SF21">
    <property type="entry name" value="LIPOPROTEIN YIAD-RELATED"/>
    <property type="match status" value="1"/>
</dbReference>
<keyword evidence="4 9" id="KW-0812">Transmembrane</keyword>
<evidence type="ECO:0000313" key="12">
    <source>
        <dbReference type="Proteomes" id="UP000830167"/>
    </source>
</evidence>
<evidence type="ECO:0000256" key="5">
    <source>
        <dbReference type="ARBA" id="ARBA00022989"/>
    </source>
</evidence>
<feature type="region of interest" description="Disordered" evidence="8">
    <location>
        <begin position="258"/>
        <end position="285"/>
    </location>
</feature>
<evidence type="ECO:0000256" key="8">
    <source>
        <dbReference type="SAM" id="MobiDB-lite"/>
    </source>
</evidence>
<accession>A0ABY4CQ73</accession>
<evidence type="ECO:0000256" key="6">
    <source>
        <dbReference type="ARBA" id="ARBA00023136"/>
    </source>
</evidence>
<dbReference type="CDD" id="cd07185">
    <property type="entry name" value="OmpA_C-like"/>
    <property type="match status" value="1"/>
</dbReference>
<evidence type="ECO:0000256" key="7">
    <source>
        <dbReference type="PROSITE-ProRule" id="PRU00473"/>
    </source>
</evidence>
<dbReference type="Pfam" id="PF13677">
    <property type="entry name" value="MotB_plug"/>
    <property type="match status" value="1"/>
</dbReference>
<dbReference type="Proteomes" id="UP000830167">
    <property type="component" value="Chromosome"/>
</dbReference>
<dbReference type="RefSeq" id="WP_347438044.1">
    <property type="nucleotide sequence ID" value="NZ_CP089291.1"/>
</dbReference>
<dbReference type="Pfam" id="PF00691">
    <property type="entry name" value="OmpA"/>
    <property type="match status" value="1"/>
</dbReference>
<feature type="domain" description="OmpA-like" evidence="10">
    <location>
        <begin position="133"/>
        <end position="253"/>
    </location>
</feature>
<sequence length="285" mass="32336">MSRRRRKREKPQNHERWLITYADLITLLMIFFVVMYAMSKIDMAKFMTLSESLNQALYASDKIQLHNLGTTALLAAQNAKEGNQHGNESDKTKVDSQSFQTGQQQKLEQLYQQLKEYITQNHLENKISIQDQMRGVQVTLKDVVLYDTGSATLKQDGIHVIQNILPFLKSVNNPIVVEGHTDNIPIHNSRYPSNWELSVARAVNVVHYLANAGIDPSRMSATGYGEWHPVVPNDNEADRQKNRRVNIVILRNYTQQEEAPYQTAPAPVSPILKQPAQSSSSISNP</sequence>
<dbReference type="SUPFAM" id="SSF103088">
    <property type="entry name" value="OmpA-like"/>
    <property type="match status" value="1"/>
</dbReference>
<dbReference type="Gene3D" id="3.30.1330.60">
    <property type="entry name" value="OmpA-like domain"/>
    <property type="match status" value="1"/>
</dbReference>
<dbReference type="PANTHER" id="PTHR30329">
    <property type="entry name" value="STATOR ELEMENT OF FLAGELLAR MOTOR COMPLEX"/>
    <property type="match status" value="1"/>
</dbReference>
<evidence type="ECO:0000259" key="10">
    <source>
        <dbReference type="PROSITE" id="PS51123"/>
    </source>
</evidence>
<reference evidence="11" key="1">
    <citation type="submission" date="2021-12" db="EMBL/GenBank/DDBJ databases">
        <title>Alicyclobacillaceae gen. nov., sp. nov., isolated from chalcocite enrichment system.</title>
        <authorList>
            <person name="Jiang Z."/>
        </authorList>
    </citation>
    <scope>NUCLEOTIDE SEQUENCE</scope>
    <source>
        <strain evidence="11">MYW30-H2</strain>
    </source>
</reference>
<keyword evidence="12" id="KW-1185">Reference proteome</keyword>
<keyword evidence="6 7" id="KW-0472">Membrane</keyword>
<feature type="region of interest" description="Disordered" evidence="8">
    <location>
        <begin position="79"/>
        <end position="99"/>
    </location>
</feature>
<gene>
    <name evidence="11" type="ORF">LSG31_03605</name>
</gene>